<gene>
    <name evidence="8" type="ORF">SAMN02194393_02558</name>
</gene>
<dbReference type="OrthoDB" id="9762833at2"/>
<evidence type="ECO:0000256" key="5">
    <source>
        <dbReference type="ARBA" id="ARBA00023136"/>
    </source>
</evidence>
<dbReference type="AlphaFoldDB" id="A0A1T5L7Z8"/>
<keyword evidence="9" id="KW-1185">Reference proteome</keyword>
<dbReference type="SUPFAM" id="SSF161070">
    <property type="entry name" value="SNF-like"/>
    <property type="match status" value="1"/>
</dbReference>
<feature type="transmembrane region" description="Helical" evidence="7">
    <location>
        <begin position="346"/>
        <end position="366"/>
    </location>
</feature>
<feature type="transmembrane region" description="Helical" evidence="7">
    <location>
        <begin position="298"/>
        <end position="325"/>
    </location>
</feature>
<dbReference type="PROSITE" id="PS50267">
    <property type="entry name" value="NA_NEUROTRAN_SYMP_3"/>
    <property type="match status" value="1"/>
</dbReference>
<accession>A0A1T5L7Z8</accession>
<dbReference type="InterPro" id="IPR047218">
    <property type="entry name" value="YocR/YhdH-like"/>
</dbReference>
<dbReference type="Pfam" id="PF00209">
    <property type="entry name" value="SNF"/>
    <property type="match status" value="2"/>
</dbReference>
<dbReference type="Proteomes" id="UP000190285">
    <property type="component" value="Unassembled WGS sequence"/>
</dbReference>
<comment type="subcellular location">
    <subcellularLocation>
        <location evidence="1">Membrane</location>
        <topology evidence="1">Multi-pass membrane protein</topology>
    </subcellularLocation>
</comment>
<keyword evidence="4 7" id="KW-1133">Transmembrane helix</keyword>
<dbReference type="GO" id="GO:0016020">
    <property type="term" value="C:membrane"/>
    <property type="evidence" value="ECO:0007669"/>
    <property type="project" value="UniProtKB-SubCell"/>
</dbReference>
<feature type="transmembrane region" description="Helical" evidence="7">
    <location>
        <begin position="88"/>
        <end position="109"/>
    </location>
</feature>
<dbReference type="PROSITE" id="PS00610">
    <property type="entry name" value="NA_NEUROTRAN_SYMP_1"/>
    <property type="match status" value="1"/>
</dbReference>
<feature type="transmembrane region" description="Helical" evidence="7">
    <location>
        <begin position="216"/>
        <end position="241"/>
    </location>
</feature>
<feature type="transmembrane region" description="Helical" evidence="7">
    <location>
        <begin position="176"/>
        <end position="196"/>
    </location>
</feature>
<keyword evidence="2 6" id="KW-0813">Transport</keyword>
<feature type="transmembrane region" description="Helical" evidence="7">
    <location>
        <begin position="12"/>
        <end position="33"/>
    </location>
</feature>
<feature type="transmembrane region" description="Helical" evidence="7">
    <location>
        <begin position="425"/>
        <end position="447"/>
    </location>
</feature>
<reference evidence="8 9" key="1">
    <citation type="submission" date="2017-02" db="EMBL/GenBank/DDBJ databases">
        <authorList>
            <person name="Peterson S.W."/>
        </authorList>
    </citation>
    <scope>NUCLEOTIDE SEQUENCE [LARGE SCALE GENOMIC DNA]</scope>
    <source>
        <strain evidence="8 9">M1</strain>
    </source>
</reference>
<evidence type="ECO:0000256" key="2">
    <source>
        <dbReference type="ARBA" id="ARBA00022448"/>
    </source>
</evidence>
<evidence type="ECO:0000256" key="4">
    <source>
        <dbReference type="ARBA" id="ARBA00022989"/>
    </source>
</evidence>
<dbReference type="InterPro" id="IPR000175">
    <property type="entry name" value="Na/ntran_symport"/>
</dbReference>
<evidence type="ECO:0000256" key="7">
    <source>
        <dbReference type="SAM" id="Phobius"/>
    </source>
</evidence>
<evidence type="ECO:0000256" key="6">
    <source>
        <dbReference type="RuleBase" id="RU003732"/>
    </source>
</evidence>
<dbReference type="NCBIfam" id="NF037979">
    <property type="entry name" value="Na_transp"/>
    <property type="match status" value="1"/>
</dbReference>
<dbReference type="InterPro" id="IPR037272">
    <property type="entry name" value="SNS_sf"/>
</dbReference>
<dbReference type="PANTHER" id="PTHR42948">
    <property type="entry name" value="TRANSPORTER"/>
    <property type="match status" value="1"/>
</dbReference>
<keyword evidence="3 6" id="KW-0812">Transmembrane</keyword>
<feature type="transmembrane region" description="Helical" evidence="7">
    <location>
        <begin position="386"/>
        <end position="404"/>
    </location>
</feature>
<dbReference type="EMBL" id="FUZT01000006">
    <property type="protein sequence ID" value="SKC72073.1"/>
    <property type="molecule type" value="Genomic_DNA"/>
</dbReference>
<protein>
    <recommendedName>
        <fullName evidence="6">Transporter</fullName>
    </recommendedName>
</protein>
<evidence type="ECO:0000256" key="3">
    <source>
        <dbReference type="ARBA" id="ARBA00022692"/>
    </source>
</evidence>
<feature type="transmembrane region" description="Helical" evidence="7">
    <location>
        <begin position="253"/>
        <end position="278"/>
    </location>
</feature>
<dbReference type="GO" id="GO:0015293">
    <property type="term" value="F:symporter activity"/>
    <property type="evidence" value="ECO:0007669"/>
    <property type="project" value="UniProtKB-KW"/>
</dbReference>
<dbReference type="PRINTS" id="PR00176">
    <property type="entry name" value="NANEUSMPORT"/>
</dbReference>
<dbReference type="PANTHER" id="PTHR42948:SF1">
    <property type="entry name" value="TRANSPORTER"/>
    <property type="match status" value="1"/>
</dbReference>
<evidence type="ECO:0000313" key="9">
    <source>
        <dbReference type="Proteomes" id="UP000190285"/>
    </source>
</evidence>
<feature type="transmembrane region" description="Helical" evidence="7">
    <location>
        <begin position="146"/>
        <end position="164"/>
    </location>
</feature>
<sequence length="472" mass="50454">MEGNQIKQRENWGSRIGFLMAAAGSAVGLGNIWRFPYTAGENGGGAFVIIYTIFALIIGISIMLAEFTVGRRTSLSAVGAYKSYSKKWTFAGALGVLSAFFIMGFYPVVGGWSLAYVFKSFSGLLANPEAIGTTFEAFMSNPIQPIIWMIIYLALNVIIVAKGISGGIEKAGKVLMPTLFVLLIFISIRSISLPGASAGLEFLFKPDWSKVNGATILAALGQAFFSLSLGMGCMITYGSYLSKSENLPSNATIVTILDTCIAILAGIAIFPGVFAFGLEPTAGPGLVFVVVPSVFAELGGAGVLFSVVFFIAFTVAALTSSVSLLEVVTSYLIDQKNVPRKTGVTSASIIMIATSILSSLSLGVMSGFKIFGAGIFDFLDILTDKIFLAIGGMFIAIFTGWVIKKEDLKEETTNGGKLKFSLFEAWYFLLKYVIPILIFFVALMGIFAIEQTSLMIFGVLLIVVLAIFSKKL</sequence>
<name>A0A1T5L7Z8_9FIRM</name>
<organism evidence="8 9">
    <name type="scientific">Maledivibacter halophilus</name>
    <dbReference type="NCBI Taxonomy" id="36842"/>
    <lineage>
        <taxon>Bacteria</taxon>
        <taxon>Bacillati</taxon>
        <taxon>Bacillota</taxon>
        <taxon>Clostridia</taxon>
        <taxon>Peptostreptococcales</taxon>
        <taxon>Caminicellaceae</taxon>
        <taxon>Maledivibacter</taxon>
    </lineage>
</organism>
<keyword evidence="6" id="KW-0769">Symport</keyword>
<dbReference type="RefSeq" id="WP_079492065.1">
    <property type="nucleotide sequence ID" value="NZ_FUZT01000006.1"/>
</dbReference>
<comment type="similarity">
    <text evidence="6">Belongs to the sodium:neurotransmitter symporter (SNF) (TC 2.A.22) family.</text>
</comment>
<feature type="transmembrane region" description="Helical" evidence="7">
    <location>
        <begin position="45"/>
        <end position="67"/>
    </location>
</feature>
<evidence type="ECO:0000256" key="1">
    <source>
        <dbReference type="ARBA" id="ARBA00004141"/>
    </source>
</evidence>
<keyword evidence="5 7" id="KW-0472">Membrane</keyword>
<feature type="transmembrane region" description="Helical" evidence="7">
    <location>
        <begin position="453"/>
        <end position="469"/>
    </location>
</feature>
<proteinExistence type="inferred from homology"/>
<evidence type="ECO:0000313" key="8">
    <source>
        <dbReference type="EMBL" id="SKC72073.1"/>
    </source>
</evidence>
<dbReference type="CDD" id="cd10336">
    <property type="entry name" value="SLC6sbd_Tyt1-Like"/>
    <property type="match status" value="1"/>
</dbReference>